<evidence type="ECO:0000313" key="3">
    <source>
        <dbReference type="EMBL" id="GEU66042.1"/>
    </source>
</evidence>
<proteinExistence type="predicted"/>
<dbReference type="Pfam" id="PF00098">
    <property type="entry name" value="zf-CCHC"/>
    <property type="match status" value="1"/>
</dbReference>
<dbReference type="EMBL" id="BKCJ010005314">
    <property type="protein sequence ID" value="GEU66042.1"/>
    <property type="molecule type" value="Genomic_DNA"/>
</dbReference>
<dbReference type="InterPro" id="IPR001878">
    <property type="entry name" value="Znf_CCHC"/>
</dbReference>
<keyword evidence="1" id="KW-0863">Zinc-finger</keyword>
<evidence type="ECO:0000259" key="2">
    <source>
        <dbReference type="PROSITE" id="PS50158"/>
    </source>
</evidence>
<dbReference type="GO" id="GO:0008270">
    <property type="term" value="F:zinc ion binding"/>
    <property type="evidence" value="ECO:0007669"/>
    <property type="project" value="UniProtKB-KW"/>
</dbReference>
<dbReference type="SMART" id="SM00343">
    <property type="entry name" value="ZnF_C2HC"/>
    <property type="match status" value="1"/>
</dbReference>
<organism evidence="3">
    <name type="scientific">Tanacetum cinerariifolium</name>
    <name type="common">Dalmatian daisy</name>
    <name type="synonym">Chrysanthemum cinerariifolium</name>
    <dbReference type="NCBI Taxonomy" id="118510"/>
    <lineage>
        <taxon>Eukaryota</taxon>
        <taxon>Viridiplantae</taxon>
        <taxon>Streptophyta</taxon>
        <taxon>Embryophyta</taxon>
        <taxon>Tracheophyta</taxon>
        <taxon>Spermatophyta</taxon>
        <taxon>Magnoliopsida</taxon>
        <taxon>eudicotyledons</taxon>
        <taxon>Gunneridae</taxon>
        <taxon>Pentapetalae</taxon>
        <taxon>asterids</taxon>
        <taxon>campanulids</taxon>
        <taxon>Asterales</taxon>
        <taxon>Asteraceae</taxon>
        <taxon>Asteroideae</taxon>
        <taxon>Anthemideae</taxon>
        <taxon>Anthemidinae</taxon>
        <taxon>Tanacetum</taxon>
    </lineage>
</organism>
<comment type="caution">
    <text evidence="3">The sequence shown here is derived from an EMBL/GenBank/DDBJ whole genome shotgun (WGS) entry which is preliminary data.</text>
</comment>
<dbReference type="GO" id="GO:0003676">
    <property type="term" value="F:nucleic acid binding"/>
    <property type="evidence" value="ECO:0007669"/>
    <property type="project" value="InterPro"/>
</dbReference>
<keyword evidence="1" id="KW-0479">Metal-binding</keyword>
<keyword evidence="1" id="KW-0862">Zinc</keyword>
<dbReference type="Gene3D" id="4.10.60.10">
    <property type="entry name" value="Zinc finger, CCHC-type"/>
    <property type="match status" value="1"/>
</dbReference>
<dbReference type="AlphaFoldDB" id="A0A6L2M0D6"/>
<gene>
    <name evidence="3" type="ORF">Tci_038020</name>
</gene>
<accession>A0A6L2M0D6</accession>
<dbReference type="InterPro" id="IPR036875">
    <property type="entry name" value="Znf_CCHC_sf"/>
</dbReference>
<sequence length="400" mass="44697">MRGTNAVSDVNANQSRVIKCYNCKGEGHIAKQCTAKKRVVNDEWFKEKMLLAQAQEASVILHEDQQEFLANRLEEIDSDYDDLQLHTTSNFKVDHVDAYDSDCDDEATTYAIFMASLSPAGSIIGDTVGPSYDSKLLSMVPHYDTYHEDTILNDVVQEMEYNDYVVFNDNSCDELMSNTESTHEQTDDELTDKEVKKMEADFQNVENQNRLIVVPGIANQNTNQNGNGNVVASHAEDSVVDCSEGRSRIQIQAKEFNLMDAARDIDNNEEVNLNYILMANLQQASTSGTQIDKAPVYDSDRSADQGGFAEELVADSARDCRGLVELGGKSREDRRVQCFKIVTGVMSLKTCHKCSLRFRYRFAKFVLGFNKVLAVDMFSPPRALTLSGLSLDFSTLPVCS</sequence>
<feature type="domain" description="CCHC-type" evidence="2">
    <location>
        <begin position="19"/>
        <end position="33"/>
    </location>
</feature>
<protein>
    <recommendedName>
        <fullName evidence="2">CCHC-type domain-containing protein</fullName>
    </recommendedName>
</protein>
<reference evidence="3" key="1">
    <citation type="journal article" date="2019" name="Sci. Rep.">
        <title>Draft genome of Tanacetum cinerariifolium, the natural source of mosquito coil.</title>
        <authorList>
            <person name="Yamashiro T."/>
            <person name="Shiraishi A."/>
            <person name="Satake H."/>
            <person name="Nakayama K."/>
        </authorList>
    </citation>
    <scope>NUCLEOTIDE SEQUENCE</scope>
</reference>
<dbReference type="PROSITE" id="PS50158">
    <property type="entry name" value="ZF_CCHC"/>
    <property type="match status" value="1"/>
</dbReference>
<dbReference type="SUPFAM" id="SSF57756">
    <property type="entry name" value="Retrovirus zinc finger-like domains"/>
    <property type="match status" value="1"/>
</dbReference>
<name>A0A6L2M0D6_TANCI</name>
<evidence type="ECO:0000256" key="1">
    <source>
        <dbReference type="PROSITE-ProRule" id="PRU00047"/>
    </source>
</evidence>